<dbReference type="InterPro" id="IPR021416">
    <property type="entry name" value="DUF3048_N"/>
</dbReference>
<evidence type="ECO:0000256" key="1">
    <source>
        <dbReference type="SAM" id="SignalP"/>
    </source>
</evidence>
<name>A0A2M9CZI6_9CELL</name>
<comment type="caution">
    <text evidence="4">The sequence shown here is derived from an EMBL/GenBank/DDBJ whole genome shotgun (WGS) entry which is preliminary data.</text>
</comment>
<dbReference type="OrthoDB" id="9779102at2"/>
<evidence type="ECO:0000259" key="3">
    <source>
        <dbReference type="Pfam" id="PF17479"/>
    </source>
</evidence>
<evidence type="ECO:0000313" key="5">
    <source>
        <dbReference type="Proteomes" id="UP000231693"/>
    </source>
</evidence>
<dbReference type="PROSITE" id="PS51257">
    <property type="entry name" value="PROKAR_LIPOPROTEIN"/>
    <property type="match status" value="1"/>
</dbReference>
<dbReference type="InterPro" id="IPR023158">
    <property type="entry name" value="YerB-like_sf"/>
</dbReference>
<feature type="signal peptide" evidence="1">
    <location>
        <begin position="1"/>
        <end position="25"/>
    </location>
</feature>
<dbReference type="InterPro" id="IPR035328">
    <property type="entry name" value="DUF3048_C"/>
</dbReference>
<evidence type="ECO:0000259" key="2">
    <source>
        <dbReference type="Pfam" id="PF11258"/>
    </source>
</evidence>
<evidence type="ECO:0008006" key="6">
    <source>
        <dbReference type="Google" id="ProtNLM"/>
    </source>
</evidence>
<keyword evidence="1" id="KW-0732">Signal</keyword>
<dbReference type="Pfam" id="PF17479">
    <property type="entry name" value="DUF3048_C"/>
    <property type="match status" value="1"/>
</dbReference>
<feature type="domain" description="DUF3048" evidence="3">
    <location>
        <begin position="210"/>
        <end position="320"/>
    </location>
</feature>
<evidence type="ECO:0000313" key="4">
    <source>
        <dbReference type="EMBL" id="PJJ77351.1"/>
    </source>
</evidence>
<dbReference type="Proteomes" id="UP000231693">
    <property type="component" value="Unassembled WGS sequence"/>
</dbReference>
<reference evidence="4 5" key="1">
    <citation type="submission" date="2017-11" db="EMBL/GenBank/DDBJ databases">
        <title>Genomic Encyclopedia of Archaeal and Bacterial Type Strains, Phase II (KMG-II): From Individual Species to Whole Genera.</title>
        <authorList>
            <person name="Goeker M."/>
        </authorList>
    </citation>
    <scope>NUCLEOTIDE SEQUENCE [LARGE SCALE GENOMIC DNA]</scope>
    <source>
        <strain evidence="4 5">DSM 25478</strain>
    </source>
</reference>
<dbReference type="Pfam" id="PF11258">
    <property type="entry name" value="DUF3048"/>
    <property type="match status" value="1"/>
</dbReference>
<keyword evidence="5" id="KW-1185">Reference proteome</keyword>
<dbReference type="Gene3D" id="3.50.90.10">
    <property type="entry name" value="YerB-like"/>
    <property type="match status" value="1"/>
</dbReference>
<feature type="chain" id="PRO_5039312546" description="DUF3048 family protein" evidence="1">
    <location>
        <begin position="26"/>
        <end position="333"/>
    </location>
</feature>
<gene>
    <name evidence="4" type="ORF">CLV28_0570</name>
</gene>
<dbReference type="EMBL" id="PGFE01000001">
    <property type="protein sequence ID" value="PJJ77351.1"/>
    <property type="molecule type" value="Genomic_DNA"/>
</dbReference>
<proteinExistence type="predicted"/>
<protein>
    <recommendedName>
        <fullName evidence="6">DUF3048 family protein</fullName>
    </recommendedName>
</protein>
<organism evidence="4 5">
    <name type="scientific">Sediminihabitans luteus</name>
    <dbReference type="NCBI Taxonomy" id="1138585"/>
    <lineage>
        <taxon>Bacteria</taxon>
        <taxon>Bacillati</taxon>
        <taxon>Actinomycetota</taxon>
        <taxon>Actinomycetes</taxon>
        <taxon>Micrococcales</taxon>
        <taxon>Cellulomonadaceae</taxon>
        <taxon>Sediminihabitans</taxon>
    </lineage>
</organism>
<accession>A0A2M9CZI6</accession>
<feature type="domain" description="DUF3048" evidence="2">
    <location>
        <begin position="40"/>
        <end position="177"/>
    </location>
</feature>
<dbReference type="SUPFAM" id="SSF159774">
    <property type="entry name" value="YerB-like"/>
    <property type="match status" value="1"/>
</dbReference>
<sequence length="333" mass="34401">MNRSTRTRPMLACVALGAIALTGCGDDGEAEPAVPDAWPLTGVRSDDVTVRPALAVKIENSVPARPQTGLDQADVVWEEVVEGGITRFVAVYHSQVPGEVGPIRSVRPMDPAVVAPLGGPFVFTGGQDPFLADVADAGIQAIVMDDGDPGFYRTDDRAAPHDVYADPQDFWDQADADHDDLPPAQFAFAESAQESTAATAGDAAGTLTARFSGVQTTVWTWASGAYERSDGDVPAVDAGGSRLTAANVVVLSVRMVDTGYLDPAGNPVPESELVGTGTGLLLSQGKAVEVAWSKDDVGAVLALTGPDGEPALLAPGSTWVELVPSEGGSFTTS</sequence>
<dbReference type="AlphaFoldDB" id="A0A2M9CZI6"/>